<dbReference type="InterPro" id="IPR004843">
    <property type="entry name" value="Calcineurin-like_PHP"/>
</dbReference>
<reference evidence="3 4" key="1">
    <citation type="submission" date="2020-08" db="EMBL/GenBank/DDBJ databases">
        <title>A Genomic Blueprint of the Chicken Gut Microbiome.</title>
        <authorList>
            <person name="Gilroy R."/>
            <person name="Ravi A."/>
            <person name="Getino M."/>
            <person name="Pursley I."/>
            <person name="Horton D.L."/>
            <person name="Alikhan N.-F."/>
            <person name="Baker D."/>
            <person name="Gharbi K."/>
            <person name="Hall N."/>
            <person name="Watson M."/>
            <person name="Adriaenssens E.M."/>
            <person name="Foster-Nyarko E."/>
            <person name="Jarju S."/>
            <person name="Secka A."/>
            <person name="Antonio M."/>
            <person name="Oren A."/>
            <person name="Chaudhuri R."/>
            <person name="La Ragione R.M."/>
            <person name="Hildebrand F."/>
            <person name="Pallen M.J."/>
        </authorList>
    </citation>
    <scope>NUCLEOTIDE SEQUENCE [LARGE SCALE GENOMIC DNA]</scope>
    <source>
        <strain evidence="3 4">Sa2YVA2</strain>
    </source>
</reference>
<evidence type="ECO:0000256" key="1">
    <source>
        <dbReference type="SAM" id="Phobius"/>
    </source>
</evidence>
<gene>
    <name evidence="3" type="ORF">H9649_16495</name>
</gene>
<evidence type="ECO:0000259" key="2">
    <source>
        <dbReference type="Pfam" id="PF00149"/>
    </source>
</evidence>
<dbReference type="Proteomes" id="UP000626786">
    <property type="component" value="Unassembled WGS sequence"/>
</dbReference>
<accession>A0ABR8UDS2</accession>
<dbReference type="InterPro" id="IPR029052">
    <property type="entry name" value="Metallo-depent_PP-like"/>
</dbReference>
<dbReference type="PANTHER" id="PTHR31302:SF32">
    <property type="entry name" value="PHOSPHOESTERASE"/>
    <property type="match status" value="1"/>
</dbReference>
<dbReference type="PANTHER" id="PTHR31302">
    <property type="entry name" value="TRANSMEMBRANE PROTEIN WITH METALLOPHOSPHOESTERASE DOMAIN-RELATED"/>
    <property type="match status" value="1"/>
</dbReference>
<name>A0ABR8UDS2_9BACL</name>
<evidence type="ECO:0000313" key="3">
    <source>
        <dbReference type="EMBL" id="MBD7986170.1"/>
    </source>
</evidence>
<keyword evidence="1" id="KW-0812">Transmembrane</keyword>
<sequence>MKILMQSIMSIILLFIGLLMHMFILAKRRNIVRHSFCVETRNPQDKVLSVFFISDIHRRKIDKHFIKKVKANGSFDVVMIGGDLAEGGVPLSRIEQNVTSLAELGQLYFIWGNNDREVGEQAIRKIINQNNGIILDNKSAQISNHSQWVICGTDDPSNRNVDVPNTVKNISDFEYSIVATHTPSLFRKVEEIVSPELLLAGHMHGGQIRFGKYGLHPLGEFVEKDGKARLISNGYGTSLVPLRLGAHPESHIITINY</sequence>
<feature type="domain" description="Calcineurin-like phosphoesterase" evidence="2">
    <location>
        <begin position="49"/>
        <end position="205"/>
    </location>
</feature>
<feature type="transmembrane region" description="Helical" evidence="1">
    <location>
        <begin position="6"/>
        <end position="26"/>
    </location>
</feature>
<proteinExistence type="predicted"/>
<dbReference type="EMBL" id="JACSQN010000024">
    <property type="protein sequence ID" value="MBD7986170.1"/>
    <property type="molecule type" value="Genomic_DNA"/>
</dbReference>
<keyword evidence="4" id="KW-1185">Reference proteome</keyword>
<organism evidence="3 4">
    <name type="scientific">Sporosarcina quadrami</name>
    <dbReference type="NCBI Taxonomy" id="2762234"/>
    <lineage>
        <taxon>Bacteria</taxon>
        <taxon>Bacillati</taxon>
        <taxon>Bacillota</taxon>
        <taxon>Bacilli</taxon>
        <taxon>Bacillales</taxon>
        <taxon>Caryophanaceae</taxon>
        <taxon>Sporosarcina</taxon>
    </lineage>
</organism>
<dbReference type="InterPro" id="IPR051158">
    <property type="entry name" value="Metallophosphoesterase_sf"/>
</dbReference>
<dbReference type="Gene3D" id="3.60.21.10">
    <property type="match status" value="1"/>
</dbReference>
<keyword evidence="1" id="KW-1133">Transmembrane helix</keyword>
<evidence type="ECO:0000313" key="4">
    <source>
        <dbReference type="Proteomes" id="UP000626786"/>
    </source>
</evidence>
<keyword evidence="1" id="KW-0472">Membrane</keyword>
<comment type="caution">
    <text evidence="3">The sequence shown here is derived from an EMBL/GenBank/DDBJ whole genome shotgun (WGS) entry which is preliminary data.</text>
</comment>
<dbReference type="RefSeq" id="WP_191695997.1">
    <property type="nucleotide sequence ID" value="NZ_JACSQN010000024.1"/>
</dbReference>
<protein>
    <submittedName>
        <fullName evidence="3">Metallophosphoesterase</fullName>
    </submittedName>
</protein>
<dbReference type="Pfam" id="PF00149">
    <property type="entry name" value="Metallophos"/>
    <property type="match status" value="1"/>
</dbReference>
<dbReference type="SUPFAM" id="SSF56300">
    <property type="entry name" value="Metallo-dependent phosphatases"/>
    <property type="match status" value="1"/>
</dbReference>